<dbReference type="PANTHER" id="PTHR12992">
    <property type="entry name" value="NUDIX HYDROLASE"/>
    <property type="match status" value="1"/>
</dbReference>
<dbReference type="Pfam" id="PF00293">
    <property type="entry name" value="NUDIX"/>
    <property type="match status" value="1"/>
</dbReference>
<dbReference type="EMBL" id="JAXOFX010000018">
    <property type="protein sequence ID" value="MDZ5473994.1"/>
    <property type="molecule type" value="Genomic_DNA"/>
</dbReference>
<evidence type="ECO:0000256" key="3">
    <source>
        <dbReference type="ARBA" id="ARBA00022723"/>
    </source>
</evidence>
<dbReference type="Gene3D" id="3.90.79.10">
    <property type="entry name" value="Nucleoside Triphosphate Pyrophosphohydrolase"/>
    <property type="match status" value="1"/>
</dbReference>
<dbReference type="InterPro" id="IPR015797">
    <property type="entry name" value="NUDIX_hydrolase-like_dom_sf"/>
</dbReference>
<keyword evidence="3" id="KW-0479">Metal-binding</keyword>
<dbReference type="GO" id="GO:0035539">
    <property type="term" value="F:8-oxo-7,8-dihydrodeoxyguanosine triphosphate pyrophosphatase activity"/>
    <property type="evidence" value="ECO:0007669"/>
    <property type="project" value="UniProtKB-EC"/>
</dbReference>
<reference evidence="8 9" key="1">
    <citation type="submission" date="2023-11" db="EMBL/GenBank/DDBJ databases">
        <title>Bacillus jintuensis, isolated from a mudflat on the Beibu Gulf coast.</title>
        <authorList>
            <person name="Li M."/>
        </authorList>
    </citation>
    <scope>NUCLEOTIDE SEQUENCE [LARGE SCALE GENOMIC DNA]</scope>
    <source>
        <strain evidence="8 9">31A1R</strain>
    </source>
</reference>
<dbReference type="EC" id="3.6.1.55" evidence="8"/>
<evidence type="ECO:0000256" key="2">
    <source>
        <dbReference type="ARBA" id="ARBA00001946"/>
    </source>
</evidence>
<evidence type="ECO:0000256" key="4">
    <source>
        <dbReference type="ARBA" id="ARBA00022801"/>
    </source>
</evidence>
<feature type="domain" description="Nudix hydrolase" evidence="7">
    <location>
        <begin position="23"/>
        <end position="160"/>
    </location>
</feature>
<organism evidence="8 9">
    <name type="scientific">Robertmurraya mangrovi</name>
    <dbReference type="NCBI Taxonomy" id="3098077"/>
    <lineage>
        <taxon>Bacteria</taxon>
        <taxon>Bacillati</taxon>
        <taxon>Bacillota</taxon>
        <taxon>Bacilli</taxon>
        <taxon>Bacillales</taxon>
        <taxon>Bacillaceae</taxon>
        <taxon>Robertmurraya</taxon>
    </lineage>
</organism>
<keyword evidence="6" id="KW-0464">Manganese</keyword>
<comment type="caution">
    <text evidence="8">The sequence shown here is derived from an EMBL/GenBank/DDBJ whole genome shotgun (WGS) entry which is preliminary data.</text>
</comment>
<dbReference type="SUPFAM" id="SSF55811">
    <property type="entry name" value="Nudix"/>
    <property type="match status" value="1"/>
</dbReference>
<keyword evidence="5" id="KW-0460">Magnesium</keyword>
<name>A0ABU5J3L5_9BACI</name>
<dbReference type="RefSeq" id="WP_322448287.1">
    <property type="nucleotide sequence ID" value="NZ_JAXOFX010000018.1"/>
</dbReference>
<comment type="cofactor">
    <cofactor evidence="1">
        <name>Mn(2+)</name>
        <dbReference type="ChEBI" id="CHEBI:29035"/>
    </cofactor>
</comment>
<sequence length="205" mass="23879">MEIGNIVSKINTRAPKILGSEGFTKFSVLVPLVEINQEPHILFEVRSLKLRRQPGEICFPGGRLDKSDRDEQHTAVRETSEELGIKEQSIRDILPLDYMVSPFGTIIYPYIGVIEKEHSIIPNKDEVEEIFTIPLSVLKTMKPDVHFINFKIEPNQGFPYELISGGEDYNWQTRQMEEYFYYYEDRVIWGLTAKILKHFLERINS</sequence>
<keyword evidence="9" id="KW-1185">Reference proteome</keyword>
<keyword evidence="4 8" id="KW-0378">Hydrolase</keyword>
<evidence type="ECO:0000256" key="5">
    <source>
        <dbReference type="ARBA" id="ARBA00022842"/>
    </source>
</evidence>
<dbReference type="CDD" id="cd03426">
    <property type="entry name" value="NUDIX_CoAse_Nudt7"/>
    <property type="match status" value="1"/>
</dbReference>
<dbReference type="InterPro" id="IPR000086">
    <property type="entry name" value="NUDIX_hydrolase_dom"/>
</dbReference>
<evidence type="ECO:0000256" key="6">
    <source>
        <dbReference type="ARBA" id="ARBA00023211"/>
    </source>
</evidence>
<evidence type="ECO:0000256" key="1">
    <source>
        <dbReference type="ARBA" id="ARBA00001936"/>
    </source>
</evidence>
<proteinExistence type="predicted"/>
<gene>
    <name evidence="8" type="ORF">SM124_19930</name>
</gene>
<evidence type="ECO:0000313" key="8">
    <source>
        <dbReference type="EMBL" id="MDZ5473994.1"/>
    </source>
</evidence>
<comment type="cofactor">
    <cofactor evidence="2">
        <name>Mg(2+)</name>
        <dbReference type="ChEBI" id="CHEBI:18420"/>
    </cofactor>
</comment>
<dbReference type="Proteomes" id="UP001290455">
    <property type="component" value="Unassembled WGS sequence"/>
</dbReference>
<dbReference type="InterPro" id="IPR045121">
    <property type="entry name" value="CoAse"/>
</dbReference>
<evidence type="ECO:0000313" key="9">
    <source>
        <dbReference type="Proteomes" id="UP001290455"/>
    </source>
</evidence>
<dbReference type="PANTHER" id="PTHR12992:SF11">
    <property type="entry name" value="MITOCHONDRIAL COENZYME A DIPHOSPHATASE NUDT8"/>
    <property type="match status" value="1"/>
</dbReference>
<dbReference type="PROSITE" id="PS51462">
    <property type="entry name" value="NUDIX"/>
    <property type="match status" value="1"/>
</dbReference>
<accession>A0ABU5J3L5</accession>
<protein>
    <submittedName>
        <fullName evidence="8">CoA pyrophosphatase</fullName>
        <ecNumber evidence="8">3.6.1.55</ecNumber>
    </submittedName>
</protein>
<evidence type="ECO:0000259" key="7">
    <source>
        <dbReference type="PROSITE" id="PS51462"/>
    </source>
</evidence>